<reference evidence="2" key="1">
    <citation type="submission" date="2015-07" db="EMBL/GenBank/DDBJ databases">
        <authorList>
            <person name="Rodrigo-Torres Lidia"/>
            <person name="Arahal R.David."/>
        </authorList>
    </citation>
    <scope>NUCLEOTIDE SEQUENCE [LARGE SCALE GENOMIC DNA]</scope>
    <source>
        <strain evidence="2">CECT 5112</strain>
    </source>
</reference>
<sequence length="98" mass="11141">MFQDALAGQAAELIRYQDAEAADQTAAEIWQSTAEDCVLARMKTIRVYGGLPRHKRRLTQHERVDRLQALLRLWANGCICAVDEELFADLLARRSLRA</sequence>
<dbReference type="OrthoDB" id="7857346at2"/>
<evidence type="ECO:0000313" key="2">
    <source>
        <dbReference type="Proteomes" id="UP000053235"/>
    </source>
</evidence>
<dbReference type="EMBL" id="CXWD01000008">
    <property type="protein sequence ID" value="CTQ69951.1"/>
    <property type="molecule type" value="Genomic_DNA"/>
</dbReference>
<organism evidence="1 2">
    <name type="scientific">Roseibium alexandrii</name>
    <dbReference type="NCBI Taxonomy" id="388408"/>
    <lineage>
        <taxon>Bacteria</taxon>
        <taxon>Pseudomonadati</taxon>
        <taxon>Pseudomonadota</taxon>
        <taxon>Alphaproteobacteria</taxon>
        <taxon>Hyphomicrobiales</taxon>
        <taxon>Stappiaceae</taxon>
        <taxon>Roseibium</taxon>
    </lineage>
</organism>
<keyword evidence="2" id="KW-1185">Reference proteome</keyword>
<evidence type="ECO:0000313" key="1">
    <source>
        <dbReference type="EMBL" id="CTQ69951.1"/>
    </source>
</evidence>
<dbReference type="Proteomes" id="UP000053235">
    <property type="component" value="Unassembled WGS sequence"/>
</dbReference>
<dbReference type="AlphaFoldDB" id="A0A0M7A5T0"/>
<proteinExistence type="predicted"/>
<protein>
    <submittedName>
        <fullName evidence="1">Uncharacterized protein</fullName>
    </submittedName>
</protein>
<name>A0A0M7A5T0_9HYPH</name>
<dbReference type="RefSeq" id="WP_134853029.1">
    <property type="nucleotide sequence ID" value="NZ_CXWD01000008.1"/>
</dbReference>
<accession>A0A0M7A5T0</accession>
<gene>
    <name evidence="1" type="ORF">LAX5112_02298</name>
</gene>
<dbReference type="STRING" id="388408.LAX5112_02298"/>